<gene>
    <name evidence="1" type="ORF">SDC9_116525</name>
</gene>
<proteinExistence type="predicted"/>
<evidence type="ECO:0008006" key="2">
    <source>
        <dbReference type="Google" id="ProtNLM"/>
    </source>
</evidence>
<evidence type="ECO:0000313" key="1">
    <source>
        <dbReference type="EMBL" id="MPM69577.1"/>
    </source>
</evidence>
<reference evidence="1" key="1">
    <citation type="submission" date="2019-08" db="EMBL/GenBank/DDBJ databases">
        <authorList>
            <person name="Kucharzyk K."/>
            <person name="Murdoch R.W."/>
            <person name="Higgins S."/>
            <person name="Loffler F."/>
        </authorList>
    </citation>
    <scope>NUCLEOTIDE SEQUENCE</scope>
</reference>
<dbReference type="AlphaFoldDB" id="A0A645BWL2"/>
<dbReference type="InterPro" id="IPR049254">
    <property type="entry name" value="Phage_tail_terminator"/>
</dbReference>
<organism evidence="1">
    <name type="scientific">bioreactor metagenome</name>
    <dbReference type="NCBI Taxonomy" id="1076179"/>
    <lineage>
        <taxon>unclassified sequences</taxon>
        <taxon>metagenomes</taxon>
        <taxon>ecological metagenomes</taxon>
    </lineage>
</organism>
<sequence>MNGNDVISIITSSIASAFLEAEGYKVYKENIKQDFDTPAFYVAEINHTHTPLIGRASRKRFSMSVKYYPDESNTDEVKQELHGVAAQLLEIFKIMSYKNNTIKGYNMESRIQNDVLHFMFDVKIKTLKAKETNKFGPLEVEVNVKD</sequence>
<protein>
    <recommendedName>
        <fullName evidence="2">Phage protein</fullName>
    </recommendedName>
</protein>
<name>A0A645BWL2_9ZZZZ</name>
<accession>A0A645BWL2</accession>
<comment type="caution">
    <text evidence="1">The sequence shown here is derived from an EMBL/GenBank/DDBJ whole genome shotgun (WGS) entry which is preliminary data.</text>
</comment>
<dbReference type="Pfam" id="PF20765">
    <property type="entry name" value="Phage_tail_terminator_8"/>
    <property type="match status" value="1"/>
</dbReference>
<dbReference type="EMBL" id="VSSQ01022958">
    <property type="protein sequence ID" value="MPM69577.1"/>
    <property type="molecule type" value="Genomic_DNA"/>
</dbReference>